<dbReference type="RefSeq" id="XP_033687977.1">
    <property type="nucleotide sequence ID" value="XM_033835247.1"/>
</dbReference>
<feature type="region of interest" description="Disordered" evidence="1">
    <location>
        <begin position="502"/>
        <end position="572"/>
    </location>
</feature>
<dbReference type="Pfam" id="PF14441">
    <property type="entry name" value="OTT_1508_deam"/>
    <property type="match status" value="1"/>
</dbReference>
<proteinExistence type="predicted"/>
<reference evidence="2" key="1">
    <citation type="journal article" date="2020" name="Stud. Mycol.">
        <title>101 Dothideomycetes genomes: a test case for predicting lifestyles and emergence of pathogens.</title>
        <authorList>
            <person name="Haridas S."/>
            <person name="Albert R."/>
            <person name="Binder M."/>
            <person name="Bloem J."/>
            <person name="Labutti K."/>
            <person name="Salamov A."/>
            <person name="Andreopoulos B."/>
            <person name="Baker S."/>
            <person name="Barry K."/>
            <person name="Bills G."/>
            <person name="Bluhm B."/>
            <person name="Cannon C."/>
            <person name="Castanera R."/>
            <person name="Culley D."/>
            <person name="Daum C."/>
            <person name="Ezra D."/>
            <person name="Gonzalez J."/>
            <person name="Henrissat B."/>
            <person name="Kuo A."/>
            <person name="Liang C."/>
            <person name="Lipzen A."/>
            <person name="Lutzoni F."/>
            <person name="Magnuson J."/>
            <person name="Mondo S."/>
            <person name="Nolan M."/>
            <person name="Ohm R."/>
            <person name="Pangilinan J."/>
            <person name="Park H.-J."/>
            <person name="Ramirez L."/>
            <person name="Alfaro M."/>
            <person name="Sun H."/>
            <person name="Tritt A."/>
            <person name="Yoshinaga Y."/>
            <person name="Zwiers L.-H."/>
            <person name="Turgeon B."/>
            <person name="Goodwin S."/>
            <person name="Spatafora J."/>
            <person name="Crous P."/>
            <person name="Grigoriev I."/>
        </authorList>
    </citation>
    <scope>NUCLEOTIDE SEQUENCE</scope>
    <source>
        <strain evidence="2">CBS 122368</strain>
    </source>
</reference>
<dbReference type="GeneID" id="54588577"/>
<dbReference type="AlphaFoldDB" id="A0A6A6IUW0"/>
<sequence length="708" mass="78710">MAEAPLRLAENIILLQKLCDKPAAPARNATATDQGSDDGRQLDAKHEIEIVECLAYLSTYSNEPEDVMALCLEEHSDGRSCTISIATNTGSTGYLEKGLRNMAKVLEQAAESPETNRLETLLECVVAHGRNRLLRRLGLDTPSQIFQMTTAGHLAEALAHFANNYKRAAQTYENVYALSRKLSNLARPLLHQDLCSTASLLSILMTFSDLWGNHHLDIRSIFSQVTNRQMDPSRKEHLELRLAHLGRYVPAAKRLLKYARQFPIFLSVRVRPVYVAPLNLSPYTKGIPAVSATGILNRHIHRSKDVKNQEVTSALQQVLHRRPKKSLAAWQKDIRDQVVHYQSLGGYRVHAEIQLVMEYARQDDVKHPPRVLKSSKSACFLCNMFIKIHGKWYTPKTHGKLYSRWMFPALDGLGLAKKRRREMADVVARFEKAIEQEILRVAVEGANRLNNPRESDIFSLAASTAHSASASGSTTTEIADEPHDGLFKSEIAGVDAKEGMAKGRLSMASSTTSLEETSSLSTPSEAGNGPRSREDLHNADPLASPITPQTPTLPTRQTSKFDTLPKEHPHEIAQSVSRDDFAATPTVNLEPGLSYPWLFTQGRSAIRFHTTSIHLEVSQAEAASIAARSSLNSPDQKGCHIGLTATWLDSDKGKEILMQYRDSIVELQGEWWKLEPEEGILFGVSGLLFRNGEHVVQLKASYIQTEEG</sequence>
<dbReference type="EMBL" id="ML987191">
    <property type="protein sequence ID" value="KAF2252973.1"/>
    <property type="molecule type" value="Genomic_DNA"/>
</dbReference>
<dbReference type="Proteomes" id="UP000800094">
    <property type="component" value="Unassembled WGS sequence"/>
</dbReference>
<gene>
    <name evidence="2" type="ORF">BU26DRAFT_601182</name>
</gene>
<evidence type="ECO:0000313" key="3">
    <source>
        <dbReference type="Proteomes" id="UP000800094"/>
    </source>
</evidence>
<evidence type="ECO:0000256" key="1">
    <source>
        <dbReference type="SAM" id="MobiDB-lite"/>
    </source>
</evidence>
<accession>A0A6A6IUW0</accession>
<evidence type="ECO:0000313" key="2">
    <source>
        <dbReference type="EMBL" id="KAF2252973.1"/>
    </source>
</evidence>
<dbReference type="InterPro" id="IPR027796">
    <property type="entry name" value="OTT_1508_deam-like"/>
</dbReference>
<feature type="compositionally biased region" description="Low complexity" evidence="1">
    <location>
        <begin position="545"/>
        <end position="558"/>
    </location>
</feature>
<name>A0A6A6IUW0_9PLEO</name>
<keyword evidence="3" id="KW-1185">Reference proteome</keyword>
<protein>
    <submittedName>
        <fullName evidence="2">Uncharacterized protein</fullName>
    </submittedName>
</protein>
<feature type="compositionally biased region" description="Low complexity" evidence="1">
    <location>
        <begin position="505"/>
        <end position="525"/>
    </location>
</feature>
<organism evidence="2 3">
    <name type="scientific">Trematosphaeria pertusa</name>
    <dbReference type="NCBI Taxonomy" id="390896"/>
    <lineage>
        <taxon>Eukaryota</taxon>
        <taxon>Fungi</taxon>
        <taxon>Dikarya</taxon>
        <taxon>Ascomycota</taxon>
        <taxon>Pezizomycotina</taxon>
        <taxon>Dothideomycetes</taxon>
        <taxon>Pleosporomycetidae</taxon>
        <taxon>Pleosporales</taxon>
        <taxon>Massarineae</taxon>
        <taxon>Trematosphaeriaceae</taxon>
        <taxon>Trematosphaeria</taxon>
    </lineage>
</organism>
<feature type="compositionally biased region" description="Basic and acidic residues" evidence="1">
    <location>
        <begin position="563"/>
        <end position="572"/>
    </location>
</feature>
<dbReference type="OrthoDB" id="4851849at2759"/>